<dbReference type="GeneID" id="84578111"/>
<reference evidence="2 3" key="1">
    <citation type="submission" date="2017-09" db="EMBL/GenBank/DDBJ databases">
        <title>Bacterial strain isolated from the female urinary microbiota.</title>
        <authorList>
            <person name="Thomas-White K."/>
            <person name="Kumar N."/>
            <person name="Forster S."/>
            <person name="Putonti C."/>
            <person name="Lawley T."/>
            <person name="Wolfe A.J."/>
        </authorList>
    </citation>
    <scope>NUCLEOTIDE SEQUENCE [LARGE SCALE GENOMIC DNA]</scope>
    <source>
        <strain evidence="2 3">UMB0204</strain>
    </source>
</reference>
<dbReference type="Proteomes" id="UP000235658">
    <property type="component" value="Unassembled WGS sequence"/>
</dbReference>
<comment type="caution">
    <text evidence="2">The sequence shown here is derived from an EMBL/GenBank/DDBJ whole genome shotgun (WGS) entry which is preliminary data.</text>
</comment>
<protein>
    <submittedName>
        <fullName evidence="2">ATPase</fullName>
    </submittedName>
</protein>
<name>A0A2N6ULJ9_9FIRM</name>
<feature type="coiled-coil region" evidence="1">
    <location>
        <begin position="49"/>
        <end position="159"/>
    </location>
</feature>
<dbReference type="AlphaFoldDB" id="A0A2N6ULJ9"/>
<keyword evidence="1" id="KW-0175">Coiled coil</keyword>
<evidence type="ECO:0000256" key="1">
    <source>
        <dbReference type="SAM" id="Coils"/>
    </source>
</evidence>
<evidence type="ECO:0000313" key="3">
    <source>
        <dbReference type="Proteomes" id="UP000235658"/>
    </source>
</evidence>
<organism evidence="2 3">
    <name type="scientific">Anaerococcus hydrogenalis</name>
    <dbReference type="NCBI Taxonomy" id="33029"/>
    <lineage>
        <taxon>Bacteria</taxon>
        <taxon>Bacillati</taxon>
        <taxon>Bacillota</taxon>
        <taxon>Tissierellia</taxon>
        <taxon>Tissierellales</taxon>
        <taxon>Peptoniphilaceae</taxon>
        <taxon>Anaerococcus</taxon>
    </lineage>
</organism>
<evidence type="ECO:0000313" key="2">
    <source>
        <dbReference type="EMBL" id="PMC82684.1"/>
    </source>
</evidence>
<gene>
    <name evidence="2" type="ORF">CJ192_02805</name>
</gene>
<dbReference type="EMBL" id="PNHP01000001">
    <property type="protein sequence ID" value="PMC82684.1"/>
    <property type="molecule type" value="Genomic_DNA"/>
</dbReference>
<proteinExistence type="predicted"/>
<dbReference type="RefSeq" id="WP_004816705.1">
    <property type="nucleotide sequence ID" value="NZ_CAUPDS010000001.1"/>
</dbReference>
<sequence>MANINELIDEIEDIMDNASSVPFSRKVSVDPDEIFEIIREMRDSLPTEIKNAQWINDEKDRILQEAENEARSKVDNANNEIKNFKEQAKSQYQRMISEHQITAEARQEAQRILEEANQQANSIKQQSYQYVDQLFSKSCDNFNQLAQSLEKNRKHILNQK</sequence>
<accession>A0A2N6ULJ9</accession>